<sequence>MANRLPADRDASPVGQRWASNFFKRQPDLKTYFNHTYDWYLPHDRQAGLLKPDVKLQALTQTGPLPEETDTWVSLRQTTRHKNTHSLLMLRIELAIIKEALRPQFMMLLTTLQREHRQ</sequence>
<name>A0ABR4MGC7_9PEZI</name>
<dbReference type="RefSeq" id="XP_070858462.1">
    <property type="nucleotide sequence ID" value="XM_071000883.1"/>
</dbReference>
<dbReference type="Proteomes" id="UP001610728">
    <property type="component" value="Unassembled WGS sequence"/>
</dbReference>
<gene>
    <name evidence="1" type="ORF">HOO65_050403</name>
</gene>
<dbReference type="GeneID" id="98119015"/>
<evidence type="ECO:0000313" key="1">
    <source>
        <dbReference type="EMBL" id="KAL2887282.1"/>
    </source>
</evidence>
<comment type="caution">
    <text evidence="1">The sequence shown here is derived from an EMBL/GenBank/DDBJ whole genome shotgun (WGS) entry which is preliminary data.</text>
</comment>
<organism evidence="1 2">
    <name type="scientific">Ceratocystis lukuohia</name>
    <dbReference type="NCBI Taxonomy" id="2019550"/>
    <lineage>
        <taxon>Eukaryota</taxon>
        <taxon>Fungi</taxon>
        <taxon>Dikarya</taxon>
        <taxon>Ascomycota</taxon>
        <taxon>Pezizomycotina</taxon>
        <taxon>Sordariomycetes</taxon>
        <taxon>Hypocreomycetidae</taxon>
        <taxon>Microascales</taxon>
        <taxon>Ceratocystidaceae</taxon>
        <taxon>Ceratocystis</taxon>
    </lineage>
</organism>
<accession>A0ABR4MGC7</accession>
<proteinExistence type="predicted"/>
<protein>
    <recommendedName>
        <fullName evidence="3">Transposase</fullName>
    </recommendedName>
</protein>
<evidence type="ECO:0000313" key="2">
    <source>
        <dbReference type="Proteomes" id="UP001610728"/>
    </source>
</evidence>
<reference evidence="1 2" key="1">
    <citation type="submission" date="2020-05" db="EMBL/GenBank/DDBJ databases">
        <title>Ceratocystis lukuohia genome.</title>
        <authorList>
            <person name="Harrington T.C."/>
            <person name="Kim K."/>
            <person name="Mayers C.G."/>
        </authorList>
    </citation>
    <scope>NUCLEOTIDE SEQUENCE [LARGE SCALE GENOMIC DNA]</scope>
    <source>
        <strain evidence="1 2">C4212</strain>
    </source>
</reference>
<dbReference type="EMBL" id="JABSNW010000005">
    <property type="protein sequence ID" value="KAL2887282.1"/>
    <property type="molecule type" value="Genomic_DNA"/>
</dbReference>
<evidence type="ECO:0008006" key="3">
    <source>
        <dbReference type="Google" id="ProtNLM"/>
    </source>
</evidence>
<keyword evidence="2" id="KW-1185">Reference proteome</keyword>